<gene>
    <name evidence="1" type="ORF">LSTR_LSTR008242</name>
</gene>
<reference evidence="1 2" key="1">
    <citation type="journal article" date="2017" name="Gigascience">
        <title>Genome sequence of the small brown planthopper, Laodelphax striatellus.</title>
        <authorList>
            <person name="Zhu J."/>
            <person name="Jiang F."/>
            <person name="Wang X."/>
            <person name="Yang P."/>
            <person name="Bao Y."/>
            <person name="Zhao W."/>
            <person name="Wang W."/>
            <person name="Lu H."/>
            <person name="Wang Q."/>
            <person name="Cui N."/>
            <person name="Li J."/>
            <person name="Chen X."/>
            <person name="Luo L."/>
            <person name="Yu J."/>
            <person name="Kang L."/>
            <person name="Cui F."/>
        </authorList>
    </citation>
    <scope>NUCLEOTIDE SEQUENCE [LARGE SCALE GENOMIC DNA]</scope>
    <source>
        <strain evidence="1">Lst14</strain>
    </source>
</reference>
<accession>A0A482XNV3</accession>
<dbReference type="AlphaFoldDB" id="A0A482XNV3"/>
<dbReference type="InParanoid" id="A0A482XNV3"/>
<evidence type="ECO:0008006" key="3">
    <source>
        <dbReference type="Google" id="ProtNLM"/>
    </source>
</evidence>
<dbReference type="OrthoDB" id="7397676at2759"/>
<protein>
    <recommendedName>
        <fullName evidence="3">Tudor domain-containing protein</fullName>
    </recommendedName>
</protein>
<evidence type="ECO:0000313" key="1">
    <source>
        <dbReference type="EMBL" id="RZF46861.1"/>
    </source>
</evidence>
<proteinExistence type="predicted"/>
<evidence type="ECO:0000313" key="2">
    <source>
        <dbReference type="Proteomes" id="UP000291343"/>
    </source>
</evidence>
<comment type="caution">
    <text evidence="1">The sequence shown here is derived from an EMBL/GenBank/DDBJ whole genome shotgun (WGS) entry which is preliminary data.</text>
</comment>
<name>A0A482XNV3_LAOST</name>
<keyword evidence="2" id="KW-1185">Reference proteome</keyword>
<dbReference type="Proteomes" id="UP000291343">
    <property type="component" value="Unassembled WGS sequence"/>
</dbReference>
<organism evidence="1 2">
    <name type="scientific">Laodelphax striatellus</name>
    <name type="common">Small brown planthopper</name>
    <name type="synonym">Delphax striatella</name>
    <dbReference type="NCBI Taxonomy" id="195883"/>
    <lineage>
        <taxon>Eukaryota</taxon>
        <taxon>Metazoa</taxon>
        <taxon>Ecdysozoa</taxon>
        <taxon>Arthropoda</taxon>
        <taxon>Hexapoda</taxon>
        <taxon>Insecta</taxon>
        <taxon>Pterygota</taxon>
        <taxon>Neoptera</taxon>
        <taxon>Paraneoptera</taxon>
        <taxon>Hemiptera</taxon>
        <taxon>Auchenorrhyncha</taxon>
        <taxon>Fulgoroidea</taxon>
        <taxon>Delphacidae</taxon>
        <taxon>Criomorphinae</taxon>
        <taxon>Laodelphax</taxon>
    </lineage>
</organism>
<sequence length="119" mass="14256">MREMKAEDDDFLDDRRDLGEIEVEKYFAVYYEEQWYIGRVTNIKESTCVIKFLKPDLELFNWPNHDDIDEVEKSYIFYGPISLIGNGPFTLKRSDFVKIKSLFQNKKKEMQESLKNNQV</sequence>
<dbReference type="EMBL" id="QKKF02005541">
    <property type="protein sequence ID" value="RZF46861.1"/>
    <property type="molecule type" value="Genomic_DNA"/>
</dbReference>